<dbReference type="EMBL" id="CP129113">
    <property type="protein sequence ID" value="WLV26042.1"/>
    <property type="molecule type" value="Genomic_DNA"/>
</dbReference>
<proteinExistence type="predicted"/>
<sequence length="275" mass="31501">MKRILGTGWEIQSAGGLTGDAYIAEKDGKRLFLKRNTSPFLAVLSAEGIVPKLVWTKRMENGDVITAQEWLEGRELTAGEMAGKPVAELLRRIHGSQELLHMLMRLGKKPLNPMEAQKVLEEELFEQFGKEWPIGVKEALTFFESFLPAVCDQQMAVCHGDLNHHNLILTVTDQVYLIDWDNAMIADPAADIGIMLRTYVPPAQWPSWLEAYGIADEKLLIPRMFWYLLLDALRYVIWHSKRNDEFELEKRLRDLRLLNSQIVQLTSNGLKNKMQ</sequence>
<accession>A0ABY9L045</accession>
<feature type="domain" description="Aminoglycoside phosphotransferase" evidence="1">
    <location>
        <begin position="15"/>
        <end position="217"/>
    </location>
</feature>
<name>A0ABY9L045_9BACI</name>
<evidence type="ECO:0000313" key="2">
    <source>
        <dbReference type="EMBL" id="WLV26042.1"/>
    </source>
</evidence>
<dbReference type="InterPro" id="IPR052077">
    <property type="entry name" value="CcrZ_PhaseVar_Mediator"/>
</dbReference>
<evidence type="ECO:0000259" key="1">
    <source>
        <dbReference type="Pfam" id="PF01636"/>
    </source>
</evidence>
<reference evidence="2" key="1">
    <citation type="submission" date="2023-06" db="EMBL/GenBank/DDBJ databases">
        <title>A Treasure from Seagulls: Isolation and Description of Aciduricobacillus qingdaonensis gen. nov., sp. nov., a Rare Obligately Uric Acid-utilizing Member in the Family Bacillaceae.</title>
        <authorList>
            <person name="Liu W."/>
            <person name="Wang B."/>
        </authorList>
    </citation>
    <scope>NUCLEOTIDE SEQUENCE</scope>
    <source>
        <strain evidence="2">44XB</strain>
    </source>
</reference>
<organism evidence="2 3">
    <name type="scientific">Aciduricibacillus chroicocephali</name>
    <dbReference type="NCBI Taxonomy" id="3054939"/>
    <lineage>
        <taxon>Bacteria</taxon>
        <taxon>Bacillati</taxon>
        <taxon>Bacillota</taxon>
        <taxon>Bacilli</taxon>
        <taxon>Bacillales</taxon>
        <taxon>Bacillaceae</taxon>
        <taxon>Aciduricibacillus</taxon>
    </lineage>
</organism>
<gene>
    <name evidence="2" type="ORF">QR721_09255</name>
</gene>
<dbReference type="PANTHER" id="PTHR40086">
    <property type="entry name" value="PHOSPHOTRANSFERASE YTMP-RELATED"/>
    <property type="match status" value="1"/>
</dbReference>
<keyword evidence="3" id="KW-1185">Reference proteome</keyword>
<dbReference type="Gene3D" id="3.90.1200.10">
    <property type="match status" value="1"/>
</dbReference>
<dbReference type="Pfam" id="PF01636">
    <property type="entry name" value="APH"/>
    <property type="match status" value="1"/>
</dbReference>
<dbReference type="Proteomes" id="UP001180087">
    <property type="component" value="Chromosome"/>
</dbReference>
<dbReference type="PANTHER" id="PTHR40086:SF1">
    <property type="entry name" value="CELL CYCLE REGULATOR CCRZ"/>
    <property type="match status" value="1"/>
</dbReference>
<evidence type="ECO:0000313" key="3">
    <source>
        <dbReference type="Proteomes" id="UP001180087"/>
    </source>
</evidence>
<dbReference type="RefSeq" id="WP_348029822.1">
    <property type="nucleotide sequence ID" value="NZ_CP129113.1"/>
</dbReference>
<dbReference type="InterPro" id="IPR002575">
    <property type="entry name" value="Aminoglycoside_PTrfase"/>
</dbReference>
<dbReference type="InterPro" id="IPR011009">
    <property type="entry name" value="Kinase-like_dom_sf"/>
</dbReference>
<protein>
    <submittedName>
        <fullName evidence="2">Phosphotransferase family protein</fullName>
    </submittedName>
</protein>
<dbReference type="SUPFAM" id="SSF56112">
    <property type="entry name" value="Protein kinase-like (PK-like)"/>
    <property type="match status" value="1"/>
</dbReference>